<reference evidence="1" key="1">
    <citation type="journal article" date="2014" name="Int. J. Syst. Evol. Microbiol.">
        <title>Complete genome of a new Firmicutes species belonging to the dominant human colonic microbiota ('Ruminococcus bicirculans') reveals two chromosomes and a selective capacity to utilize plant glucans.</title>
        <authorList>
            <consortium name="NISC Comparative Sequencing Program"/>
            <person name="Wegmann U."/>
            <person name="Louis P."/>
            <person name="Goesmann A."/>
            <person name="Henrissat B."/>
            <person name="Duncan S.H."/>
            <person name="Flint H.J."/>
        </authorList>
    </citation>
    <scope>NUCLEOTIDE SEQUENCE</scope>
    <source>
        <strain evidence="1">CECT 7703</strain>
    </source>
</reference>
<comment type="caution">
    <text evidence="1">The sequence shown here is derived from an EMBL/GenBank/DDBJ whole genome shotgun (WGS) entry which is preliminary data.</text>
</comment>
<evidence type="ECO:0000313" key="1">
    <source>
        <dbReference type="EMBL" id="MDN3578273.1"/>
    </source>
</evidence>
<proteinExistence type="predicted"/>
<protein>
    <recommendedName>
        <fullName evidence="3">DNA-binding protein</fullName>
    </recommendedName>
</protein>
<reference evidence="1" key="2">
    <citation type="submission" date="2023-06" db="EMBL/GenBank/DDBJ databases">
        <authorList>
            <person name="Lucena T."/>
            <person name="Sun Q."/>
        </authorList>
    </citation>
    <scope>NUCLEOTIDE SEQUENCE</scope>
    <source>
        <strain evidence="1">CECT 7703</strain>
    </source>
</reference>
<name>A0ABT8B7N4_9NEIS</name>
<evidence type="ECO:0008006" key="3">
    <source>
        <dbReference type="Google" id="ProtNLM"/>
    </source>
</evidence>
<keyword evidence="2" id="KW-1185">Reference proteome</keyword>
<organism evidence="1 2">
    <name type="scientific">Chitinimonas viridis</name>
    <dbReference type="NCBI Taxonomy" id="664880"/>
    <lineage>
        <taxon>Bacteria</taxon>
        <taxon>Pseudomonadati</taxon>
        <taxon>Pseudomonadota</taxon>
        <taxon>Betaproteobacteria</taxon>
        <taxon>Neisseriales</taxon>
        <taxon>Chitinibacteraceae</taxon>
        <taxon>Chitinimonas</taxon>
    </lineage>
</organism>
<sequence length="95" mass="10580">MAETTFETPEIQALTRELSQELTAEYGPMLGSEALVKVLGYRSSGAFQQALTRGTIPVPVFRIEYRRGCFALTRDVAQWLSRQRATATPAGERQT</sequence>
<evidence type="ECO:0000313" key="2">
    <source>
        <dbReference type="Proteomes" id="UP001180081"/>
    </source>
</evidence>
<dbReference type="Proteomes" id="UP001180081">
    <property type="component" value="Unassembled WGS sequence"/>
</dbReference>
<dbReference type="RefSeq" id="WP_290333622.1">
    <property type="nucleotide sequence ID" value="NZ_JAUFPU010000018.1"/>
</dbReference>
<gene>
    <name evidence="1" type="ORF">QWZ03_16005</name>
</gene>
<dbReference type="EMBL" id="JAUFPU010000018">
    <property type="protein sequence ID" value="MDN3578273.1"/>
    <property type="molecule type" value="Genomic_DNA"/>
</dbReference>
<accession>A0ABT8B7N4</accession>